<dbReference type="RefSeq" id="XP_007919434.1">
    <property type="nucleotide sequence ID" value="XM_007921243.1"/>
</dbReference>
<evidence type="ECO:0000259" key="11">
    <source>
        <dbReference type="PROSITE" id="PS50102"/>
    </source>
</evidence>
<dbReference type="GO" id="GO:0008380">
    <property type="term" value="P:RNA splicing"/>
    <property type="evidence" value="ECO:0007669"/>
    <property type="project" value="UniProtKB-KW"/>
</dbReference>
<feature type="region of interest" description="Disordered" evidence="10">
    <location>
        <begin position="160"/>
        <end position="234"/>
    </location>
</feature>
<feature type="domain" description="RRM" evidence="11">
    <location>
        <begin position="243"/>
        <end position="316"/>
    </location>
</feature>
<evidence type="ECO:0000256" key="4">
    <source>
        <dbReference type="ARBA" id="ARBA00022728"/>
    </source>
</evidence>
<dbReference type="EMBL" id="KB933375">
    <property type="protein sequence ID" value="EON95761.1"/>
    <property type="molecule type" value="Genomic_DNA"/>
</dbReference>
<comment type="similarity">
    <text evidence="2">Belongs to the SLT11 family.</text>
</comment>
<dbReference type="GO" id="GO:0071014">
    <property type="term" value="C:post-mRNA release spliceosomal complex"/>
    <property type="evidence" value="ECO:0007669"/>
    <property type="project" value="EnsemblFungi"/>
</dbReference>
<dbReference type="GO" id="GO:0071006">
    <property type="term" value="C:U2-type catalytic step 1 spliceosome"/>
    <property type="evidence" value="ECO:0007669"/>
    <property type="project" value="TreeGrafter"/>
</dbReference>
<evidence type="ECO:0000256" key="9">
    <source>
        <dbReference type="PROSITE-ProRule" id="PRU00176"/>
    </source>
</evidence>
<keyword evidence="7" id="KW-0539">Nucleus</keyword>
<dbReference type="FunFam" id="3.30.70.330:FF:000396">
    <property type="entry name" value="Putative Pre-mRNA-splicing factor slt11"/>
    <property type="match status" value="1"/>
</dbReference>
<feature type="compositionally biased region" description="Low complexity" evidence="10">
    <location>
        <begin position="346"/>
        <end position="359"/>
    </location>
</feature>
<dbReference type="InterPro" id="IPR000504">
    <property type="entry name" value="RRM_dom"/>
</dbReference>
<keyword evidence="5 9" id="KW-0694">RNA-binding</keyword>
<dbReference type="Gene3D" id="3.30.70.330">
    <property type="match status" value="1"/>
</dbReference>
<dbReference type="SMART" id="SM00360">
    <property type="entry name" value="RRM"/>
    <property type="match status" value="1"/>
</dbReference>
<dbReference type="InterPro" id="IPR034356">
    <property type="entry name" value="Slt11_RRM"/>
</dbReference>
<dbReference type="Proteomes" id="UP000014074">
    <property type="component" value="Unassembled WGS sequence"/>
</dbReference>
<dbReference type="HOGENOM" id="CLU_027112_1_0_1"/>
<evidence type="ECO:0000256" key="2">
    <source>
        <dbReference type="ARBA" id="ARBA00007781"/>
    </source>
</evidence>
<feature type="compositionally biased region" description="Gly residues" evidence="10">
    <location>
        <begin position="169"/>
        <end position="181"/>
    </location>
</feature>
<dbReference type="Pfam" id="PF00076">
    <property type="entry name" value="RRM_1"/>
    <property type="match status" value="1"/>
</dbReference>
<keyword evidence="3" id="KW-0507">mRNA processing</keyword>
<evidence type="ECO:0000256" key="1">
    <source>
        <dbReference type="ARBA" id="ARBA00004123"/>
    </source>
</evidence>
<dbReference type="GO" id="GO:0006397">
    <property type="term" value="P:mRNA processing"/>
    <property type="evidence" value="ECO:0007669"/>
    <property type="project" value="UniProtKB-KW"/>
</dbReference>
<evidence type="ECO:0000256" key="7">
    <source>
        <dbReference type="ARBA" id="ARBA00023242"/>
    </source>
</evidence>
<feature type="region of interest" description="Disordered" evidence="10">
    <location>
        <begin position="338"/>
        <end position="359"/>
    </location>
</feature>
<evidence type="ECO:0000256" key="6">
    <source>
        <dbReference type="ARBA" id="ARBA00023187"/>
    </source>
</evidence>
<dbReference type="PANTHER" id="PTHR14089:SF6">
    <property type="entry name" value="PRE-MRNA-SPLICING FACTOR RBM22"/>
    <property type="match status" value="1"/>
</dbReference>
<protein>
    <submittedName>
        <fullName evidence="12">Putative pre-mrna splicing factor slt11 protein</fullName>
    </submittedName>
</protein>
<proteinExistence type="inferred from homology"/>
<dbReference type="PROSITE" id="PS50102">
    <property type="entry name" value="RRM"/>
    <property type="match status" value="1"/>
</dbReference>
<evidence type="ECO:0000256" key="5">
    <source>
        <dbReference type="ARBA" id="ARBA00022884"/>
    </source>
</evidence>
<dbReference type="eggNOG" id="KOG0153">
    <property type="taxonomic scope" value="Eukaryota"/>
</dbReference>
<accession>R8B8Y5</accession>
<evidence type="ECO:0000256" key="10">
    <source>
        <dbReference type="SAM" id="MobiDB-lite"/>
    </source>
</evidence>
<dbReference type="KEGG" id="tmn:UCRPA7_8732"/>
<comment type="subcellular location">
    <subcellularLocation>
        <location evidence="1">Nucleus</location>
    </subcellularLocation>
</comment>
<dbReference type="Pfam" id="PF21369">
    <property type="entry name" value="STL11_N"/>
    <property type="match status" value="1"/>
</dbReference>
<comment type="function">
    <text evidence="8">Involved in pre-mRNA splicing. Facilitates the cooperative formation of U2/U6 helix II in association with stem II in the spliceosome. Binds to RNA.</text>
</comment>
<dbReference type="InterPro" id="IPR012677">
    <property type="entry name" value="Nucleotide-bd_a/b_plait_sf"/>
</dbReference>
<sequence>MPPQIKQDLNRSGWESTDFPSVCENCLPENPYVKMLKEDYGAECKLCTRPFTVFSWAADRAHGRKKRTNICLTCARLKNCCQCCMLDLSFGLPIVVRDAALKMVAPGPTSEINREYFAQNNEKAIEEGSGGVEEYQKTDEKARELLRRLATSKPYFRKGRAVDGDGASASGGGSGSGGSSGGNPAVGAGIGGPGPIRTRDSRAAGAVGARPGGASRKGGAFPSTAQLPPSPKDWLPPADKNIMSLFVTGIEDDLPEHKIRDFFKAHGKIKSLVCSHMSHCAFVNYETREAAEKAAAACQGRAVIAGCPLRVRWSMPKAVGTMDREERAEMLRDGRSAFPEARKARGGPNAIAGGSSAGALPAPGGQGDLAALSVAAPPGAADVQYASLAGN</sequence>
<keyword evidence="13" id="KW-1185">Reference proteome</keyword>
<dbReference type="InterPro" id="IPR035979">
    <property type="entry name" value="RBD_domain_sf"/>
</dbReference>
<evidence type="ECO:0000256" key="3">
    <source>
        <dbReference type="ARBA" id="ARBA00022664"/>
    </source>
</evidence>
<keyword evidence="4" id="KW-0747">Spliceosome</keyword>
<dbReference type="OrthoDB" id="10259600at2759"/>
<dbReference type="CDD" id="cd12265">
    <property type="entry name" value="RRM_SLT11"/>
    <property type="match status" value="1"/>
</dbReference>
<dbReference type="GO" id="GO:0071007">
    <property type="term" value="C:U2-type catalytic step 2 spliceosome"/>
    <property type="evidence" value="ECO:0007669"/>
    <property type="project" value="TreeGrafter"/>
</dbReference>
<dbReference type="GO" id="GO:0017070">
    <property type="term" value="F:U6 snRNA binding"/>
    <property type="evidence" value="ECO:0007669"/>
    <property type="project" value="TreeGrafter"/>
</dbReference>
<dbReference type="InterPro" id="IPR048995">
    <property type="entry name" value="STL11/RBM22-like_N"/>
</dbReference>
<evidence type="ECO:0000313" key="13">
    <source>
        <dbReference type="Proteomes" id="UP000014074"/>
    </source>
</evidence>
<dbReference type="GeneID" id="19329613"/>
<evidence type="ECO:0000313" key="12">
    <source>
        <dbReference type="EMBL" id="EON95761.1"/>
    </source>
</evidence>
<dbReference type="PANTHER" id="PTHR14089">
    <property type="entry name" value="PRE-MRNA-SPLICING FACTOR RBM22"/>
    <property type="match status" value="1"/>
</dbReference>
<evidence type="ECO:0000256" key="8">
    <source>
        <dbReference type="ARBA" id="ARBA00025609"/>
    </source>
</evidence>
<name>R8B8Y5_PHAM7</name>
<dbReference type="GO" id="GO:0000974">
    <property type="term" value="C:Prp19 complex"/>
    <property type="evidence" value="ECO:0007669"/>
    <property type="project" value="EnsemblFungi"/>
</dbReference>
<gene>
    <name evidence="12" type="ORF">UCRPA7_8732</name>
</gene>
<organism evidence="12 13">
    <name type="scientific">Phaeoacremonium minimum (strain UCR-PA7)</name>
    <name type="common">Esca disease fungus</name>
    <name type="synonym">Togninia minima</name>
    <dbReference type="NCBI Taxonomy" id="1286976"/>
    <lineage>
        <taxon>Eukaryota</taxon>
        <taxon>Fungi</taxon>
        <taxon>Dikarya</taxon>
        <taxon>Ascomycota</taxon>
        <taxon>Pezizomycotina</taxon>
        <taxon>Sordariomycetes</taxon>
        <taxon>Sordariomycetidae</taxon>
        <taxon>Togniniales</taxon>
        <taxon>Togniniaceae</taxon>
        <taxon>Phaeoacremonium</taxon>
    </lineage>
</organism>
<dbReference type="GO" id="GO:0036002">
    <property type="term" value="F:pre-mRNA binding"/>
    <property type="evidence" value="ECO:0007669"/>
    <property type="project" value="TreeGrafter"/>
</dbReference>
<feature type="compositionally biased region" description="Low complexity" evidence="10">
    <location>
        <begin position="203"/>
        <end position="214"/>
    </location>
</feature>
<reference evidence="13" key="1">
    <citation type="journal article" date="2013" name="Genome Announc.">
        <title>Draft genome sequence of the ascomycete Phaeoacremonium aleophilum strain UCR-PA7, a causal agent of the esca disease complex in grapevines.</title>
        <authorList>
            <person name="Blanco-Ulate B."/>
            <person name="Rolshausen P."/>
            <person name="Cantu D."/>
        </authorList>
    </citation>
    <scope>NUCLEOTIDE SEQUENCE [LARGE SCALE GENOMIC DNA]</scope>
    <source>
        <strain evidence="13">UCR-PA7</strain>
    </source>
</reference>
<dbReference type="AlphaFoldDB" id="R8B8Y5"/>
<keyword evidence="6" id="KW-0508">mRNA splicing</keyword>
<dbReference type="InterPro" id="IPR039171">
    <property type="entry name" value="Cwc2/Slt11"/>
</dbReference>
<dbReference type="SUPFAM" id="SSF54928">
    <property type="entry name" value="RNA-binding domain, RBD"/>
    <property type="match status" value="1"/>
</dbReference>